<sequence>MSRLSRLSVCLSVWSVGWVWSFAPYYLLLINKVDNALTHLHSSTGSNSAPIRCIECVAACQIVTTGYLCFPQEMDSPTIYFAFLFFSFTNWLWYGRCEYISSNNHYAKIQYVSFFIPFCKSNSARSREINNVQDVKR</sequence>
<evidence type="ECO:0000313" key="3">
    <source>
        <dbReference type="EnsemblMetazoa" id="HelroP167886"/>
    </source>
</evidence>
<gene>
    <name evidence="3" type="primary">20202123</name>
    <name evidence="2" type="ORF">HELRODRAFT_167886</name>
</gene>
<evidence type="ECO:0000256" key="1">
    <source>
        <dbReference type="SAM" id="Phobius"/>
    </source>
</evidence>
<reference evidence="3" key="3">
    <citation type="submission" date="2015-06" db="UniProtKB">
        <authorList>
            <consortium name="EnsemblMetazoa"/>
        </authorList>
    </citation>
    <scope>IDENTIFICATION</scope>
</reference>
<reference evidence="2 4" key="2">
    <citation type="journal article" date="2013" name="Nature">
        <title>Insights into bilaterian evolution from three spiralian genomes.</title>
        <authorList>
            <person name="Simakov O."/>
            <person name="Marletaz F."/>
            <person name="Cho S.J."/>
            <person name="Edsinger-Gonzales E."/>
            <person name="Havlak P."/>
            <person name="Hellsten U."/>
            <person name="Kuo D.H."/>
            <person name="Larsson T."/>
            <person name="Lv J."/>
            <person name="Arendt D."/>
            <person name="Savage R."/>
            <person name="Osoegawa K."/>
            <person name="de Jong P."/>
            <person name="Grimwood J."/>
            <person name="Chapman J.A."/>
            <person name="Shapiro H."/>
            <person name="Aerts A."/>
            <person name="Otillar R.P."/>
            <person name="Terry A.Y."/>
            <person name="Boore J.L."/>
            <person name="Grigoriev I.V."/>
            <person name="Lindberg D.R."/>
            <person name="Seaver E.C."/>
            <person name="Weisblat D.A."/>
            <person name="Putnam N.H."/>
            <person name="Rokhsar D.S."/>
        </authorList>
    </citation>
    <scope>NUCLEOTIDE SEQUENCE</scope>
</reference>
<feature type="transmembrane region" description="Helical" evidence="1">
    <location>
        <begin position="7"/>
        <end position="29"/>
    </location>
</feature>
<keyword evidence="1" id="KW-0472">Membrane</keyword>
<dbReference type="GeneID" id="20202123"/>
<dbReference type="AlphaFoldDB" id="T1EZX3"/>
<protein>
    <submittedName>
        <fullName evidence="2 3">Uncharacterized protein</fullName>
    </submittedName>
</protein>
<dbReference type="HOGENOM" id="CLU_1867298_0_0_1"/>
<dbReference type="KEGG" id="hro:HELRODRAFT_167886"/>
<keyword evidence="4" id="KW-1185">Reference proteome</keyword>
<dbReference type="EMBL" id="KB095905">
    <property type="protein sequence ID" value="ESO10043.1"/>
    <property type="molecule type" value="Genomic_DNA"/>
</dbReference>
<evidence type="ECO:0000313" key="4">
    <source>
        <dbReference type="Proteomes" id="UP000015101"/>
    </source>
</evidence>
<accession>T1EZX3</accession>
<dbReference type="InParanoid" id="T1EZX3"/>
<feature type="transmembrane region" description="Helical" evidence="1">
    <location>
        <begin position="77"/>
        <end position="94"/>
    </location>
</feature>
<dbReference type="CTD" id="20202123"/>
<dbReference type="EMBL" id="AMQM01002861">
    <property type="status" value="NOT_ANNOTATED_CDS"/>
    <property type="molecule type" value="Genomic_DNA"/>
</dbReference>
<keyword evidence="1" id="KW-0812">Transmembrane</keyword>
<dbReference type="EnsemblMetazoa" id="HelroT167886">
    <property type="protein sequence ID" value="HelroP167886"/>
    <property type="gene ID" value="HelroG167886"/>
</dbReference>
<reference evidence="4" key="1">
    <citation type="submission" date="2012-12" db="EMBL/GenBank/DDBJ databases">
        <authorList>
            <person name="Hellsten U."/>
            <person name="Grimwood J."/>
            <person name="Chapman J.A."/>
            <person name="Shapiro H."/>
            <person name="Aerts A."/>
            <person name="Otillar R.P."/>
            <person name="Terry A.Y."/>
            <person name="Boore J.L."/>
            <person name="Simakov O."/>
            <person name="Marletaz F."/>
            <person name="Cho S.-J."/>
            <person name="Edsinger-Gonzales E."/>
            <person name="Havlak P."/>
            <person name="Kuo D.-H."/>
            <person name="Larsson T."/>
            <person name="Lv J."/>
            <person name="Arendt D."/>
            <person name="Savage R."/>
            <person name="Osoegawa K."/>
            <person name="de Jong P."/>
            <person name="Lindberg D.R."/>
            <person name="Seaver E.C."/>
            <person name="Weisblat D.A."/>
            <person name="Putnam N.H."/>
            <person name="Grigoriev I.V."/>
            <person name="Rokhsar D.S."/>
        </authorList>
    </citation>
    <scope>NUCLEOTIDE SEQUENCE</scope>
</reference>
<keyword evidence="1" id="KW-1133">Transmembrane helix</keyword>
<evidence type="ECO:0000313" key="2">
    <source>
        <dbReference type="EMBL" id="ESO10043.1"/>
    </source>
</evidence>
<dbReference type="RefSeq" id="XP_009011857.1">
    <property type="nucleotide sequence ID" value="XM_009013609.1"/>
</dbReference>
<name>T1EZX3_HELRO</name>
<proteinExistence type="predicted"/>
<organism evidence="3 4">
    <name type="scientific">Helobdella robusta</name>
    <name type="common">Californian leech</name>
    <dbReference type="NCBI Taxonomy" id="6412"/>
    <lineage>
        <taxon>Eukaryota</taxon>
        <taxon>Metazoa</taxon>
        <taxon>Spiralia</taxon>
        <taxon>Lophotrochozoa</taxon>
        <taxon>Annelida</taxon>
        <taxon>Clitellata</taxon>
        <taxon>Hirudinea</taxon>
        <taxon>Rhynchobdellida</taxon>
        <taxon>Glossiphoniidae</taxon>
        <taxon>Helobdella</taxon>
    </lineage>
</organism>
<dbReference type="Proteomes" id="UP000015101">
    <property type="component" value="Unassembled WGS sequence"/>
</dbReference>